<dbReference type="Pfam" id="PF07898">
    <property type="entry name" value="DUF1676"/>
    <property type="match status" value="1"/>
</dbReference>
<dbReference type="AlphaFoldDB" id="A0A9N9MB72"/>
<accession>A0A9N9MB72</accession>
<dbReference type="OrthoDB" id="6334967at2759"/>
<feature type="chain" id="PRO_5040293953" evidence="1">
    <location>
        <begin position="28"/>
        <end position="421"/>
    </location>
</feature>
<dbReference type="InterPro" id="IPR012464">
    <property type="entry name" value="DUF1676"/>
</dbReference>
<protein>
    <submittedName>
        <fullName evidence="2">Uncharacterized protein</fullName>
    </submittedName>
</protein>
<reference evidence="2" key="1">
    <citation type="submission" date="2022-01" db="EMBL/GenBank/DDBJ databases">
        <authorList>
            <person name="King R."/>
        </authorList>
    </citation>
    <scope>NUCLEOTIDE SEQUENCE</scope>
</reference>
<dbReference type="Proteomes" id="UP001152799">
    <property type="component" value="Chromosome 1"/>
</dbReference>
<feature type="signal peptide" evidence="1">
    <location>
        <begin position="1"/>
        <end position="27"/>
    </location>
</feature>
<keyword evidence="3" id="KW-1185">Reference proteome</keyword>
<sequence length="421" mass="46762">MPKPYRDTNKVIVELILISLCVKIAQTCNNHVKDESALDRELKNYVDRVLKTESFSIIPGVDVEKLQNTSLAESESSCDSARSLETFEDYVQKKLDQYAQSHVVSVNFEQTARFLTSSGTGTSDSSGKGTFLAGFGMGILAFFLKKLMLPVIFGTQIIKSALIAMFLPTILGGIGKLAGKGLSTFSGLSAASTGYHRPQQQEMEDFEFKDAESYNNEEPLGANFNDGEDSLTLGTSDSSSTVSPNSRFDFANNRIYTAPKLSDNYYLRRPQKKTDYKVFHKIPSSSLLLTSYDPFYSPLLSRLDSVFQQLGLGNEKSSETERCRERLVCMMYANPAKYAPYSNLVSAQLSRELNELRKPSSDNPEILRFFRYMKAAKDGQDGEECLAHGGCPSLTANQPSPALLTTFNEINKLVQARKLQN</sequence>
<keyword evidence="1" id="KW-0732">Signal</keyword>
<evidence type="ECO:0000313" key="3">
    <source>
        <dbReference type="Proteomes" id="UP001152799"/>
    </source>
</evidence>
<organism evidence="2 3">
    <name type="scientific">Ceutorhynchus assimilis</name>
    <name type="common">cabbage seed weevil</name>
    <dbReference type="NCBI Taxonomy" id="467358"/>
    <lineage>
        <taxon>Eukaryota</taxon>
        <taxon>Metazoa</taxon>
        <taxon>Ecdysozoa</taxon>
        <taxon>Arthropoda</taxon>
        <taxon>Hexapoda</taxon>
        <taxon>Insecta</taxon>
        <taxon>Pterygota</taxon>
        <taxon>Neoptera</taxon>
        <taxon>Endopterygota</taxon>
        <taxon>Coleoptera</taxon>
        <taxon>Polyphaga</taxon>
        <taxon>Cucujiformia</taxon>
        <taxon>Curculionidae</taxon>
        <taxon>Ceutorhynchinae</taxon>
        <taxon>Ceutorhynchus</taxon>
    </lineage>
</organism>
<evidence type="ECO:0000256" key="1">
    <source>
        <dbReference type="SAM" id="SignalP"/>
    </source>
</evidence>
<dbReference type="GO" id="GO:0016020">
    <property type="term" value="C:membrane"/>
    <property type="evidence" value="ECO:0007669"/>
    <property type="project" value="TreeGrafter"/>
</dbReference>
<name>A0A9N9MB72_9CUCU</name>
<evidence type="ECO:0000313" key="2">
    <source>
        <dbReference type="EMBL" id="CAG9760710.1"/>
    </source>
</evidence>
<proteinExistence type="predicted"/>
<dbReference type="EMBL" id="OU892277">
    <property type="protein sequence ID" value="CAG9760710.1"/>
    <property type="molecule type" value="Genomic_DNA"/>
</dbReference>
<dbReference type="PANTHER" id="PTHR21879">
    <property type="entry name" value="FI03362P-RELATED-RELATED"/>
    <property type="match status" value="1"/>
</dbReference>
<dbReference type="PANTHER" id="PTHR21879:SF25">
    <property type="entry name" value="OSIRIS 24"/>
    <property type="match status" value="1"/>
</dbReference>
<gene>
    <name evidence="2" type="ORF">CEUTPL_LOCUS1431</name>
</gene>